<dbReference type="GO" id="GO:0007155">
    <property type="term" value="P:cell adhesion"/>
    <property type="evidence" value="ECO:0007669"/>
    <property type="project" value="InterPro"/>
</dbReference>
<evidence type="ECO:0000256" key="5">
    <source>
        <dbReference type="SAM" id="MobiDB-lite"/>
    </source>
</evidence>
<dbReference type="SMART" id="SM00191">
    <property type="entry name" value="Int_alpha"/>
    <property type="match status" value="12"/>
</dbReference>
<accession>A0A8J7AB09</accession>
<name>A0A8J7AB09_DESMC</name>
<feature type="domain" description="Cadherin-like" evidence="6">
    <location>
        <begin position="1038"/>
        <end position="1138"/>
    </location>
</feature>
<dbReference type="Gene3D" id="2.60.40.3440">
    <property type="match status" value="1"/>
</dbReference>
<dbReference type="NCBIfam" id="TIGR01965">
    <property type="entry name" value="VCBS_repeat"/>
    <property type="match status" value="1"/>
</dbReference>
<dbReference type="Gene3D" id="2.130.10.130">
    <property type="entry name" value="Integrin alpha, N-terminal"/>
    <property type="match status" value="7"/>
</dbReference>
<dbReference type="PRINTS" id="PR01185">
    <property type="entry name" value="INTEGRINA"/>
</dbReference>
<keyword evidence="4" id="KW-0325">Glycoprotein</keyword>
<proteinExistence type="predicted"/>
<dbReference type="SUPFAM" id="SSF69318">
    <property type="entry name" value="Integrin alpha N-terminal domain"/>
    <property type="match status" value="2"/>
</dbReference>
<dbReference type="Gene3D" id="2.150.10.10">
    <property type="entry name" value="Serralysin-like metalloprotease, C-terminal"/>
    <property type="match status" value="2"/>
</dbReference>
<dbReference type="InterPro" id="IPR013519">
    <property type="entry name" value="Int_alpha_beta-p"/>
</dbReference>
<dbReference type="InterPro" id="IPR010221">
    <property type="entry name" value="VCBS_dom"/>
</dbReference>
<dbReference type="InterPro" id="IPR018511">
    <property type="entry name" value="Hemolysin-typ_Ca-bd_CS"/>
</dbReference>
<dbReference type="PRINTS" id="PR00313">
    <property type="entry name" value="CABNDNGRPT"/>
</dbReference>
<dbReference type="Pfam" id="PF01839">
    <property type="entry name" value="FG-GAP"/>
    <property type="match status" value="11"/>
</dbReference>
<dbReference type="EMBL" id="JADEXS010000150">
    <property type="protein sequence ID" value="MBE9023338.1"/>
    <property type="molecule type" value="Genomic_DNA"/>
</dbReference>
<sequence>MADAVLNLSDLNGSNGFVINGIDRYDGSGNSVSNAGDINGDGFDDLIIGASGADPNGQLTAGSSYVVFGSSSGFGAQLNLSSLDGSNGFVINGIDANDFSGGSVSSAGDINGDGFDDLIIGASSASPNGQRFAGSSYVVFGTSSSFGAVFNLSSLDGGNGFVINGVDRYESSGSSVSSAGDINGDGFDDLIIGATGANPNDQSYPGSSYVLFGSSSGFGAVFNLSSLDGSNGFVINGIGSSSVNSVSSAGDINGDGFDDLIIGASFASPNGQSWAGSSYVVFGTSSSFGAVFNLSSLDGSSGFVINGIGSFDYSGRSVSSAGDINGDGFDDLIIGASGASPNGQPYAGESYVVFGFASGTPTNEPPVAVNDTATTDEDTAVNIQVLANDSNFLTVSAIDGKTVVVGTTITLSSGALVTLNADGSLTYDLNASFESLGVGESGTDSFTYAISNGSLSNTASVNLTINGVNDALQVSGFNVSSLNGSNGFVINGINSDDSAGGSVSSLGDINGDGFDDLIIGARYASPNGQFFAGKSYVVFGSSSGLAAQLNLSSLDGSNGFVINGINEGDLSGTSVSGAGDINGDGFDDLIIGASSATSYVVFGRSNGFDVSLDLSTLDGSNGFVISSINERLGYSVSSTGDINDDGFDDLIIGASGATSYVVFGSSSSFSAQLNLSSLNGSNGFVINGAVGYNDSFPSTSAGDINGDGIDDLIIGAPGADPNGQPNAGSSYVVFGSSSGFGDRLNVSSLNGSNGFVINGIDAGDLSGYSVSSAGDINGDGIDDLIIGAPGASPNGQRDAGSSYVVFGSSSGFDTSLNLSSLNGSNGFVINGIGRDDRSGISLSSAGDINGDGFDDLIIGAPDADPNGQSRAGSSYVVFGRSSGFDASLNLSSLNGSNGFVINGNRGEFSGRSVSSAGDINGDGFGDLTLSGGGKNYVVFGFQTVATTNEDTAVNILARNILRRYTDAEVDTLTISDFINPSNGTLTLNDNSTPDNPSDDFFIYTPNANFNGTDSFNFTVSDGNGGNITSTFNLNVKPVNDAPIAVNDRLTTGFNTPVTILTSTLLANDTDIDSNNLNITAVTGATNGSAVFNNNGTVGNSADDFIVFTPFNGFSGNANFNYTISDGNLSSTASVAIAVGANITGTNGNDNISGNGGNDNISGGNGNDTISGNGGNDTLVGGNGNDTFILGLGDGNDTITDFAGIRTGSNPSATVINQLDTLQFIGSGLTARNLQLTQNGSNLELTFLDATSTKVTLENFQLENLDNVPARGSRPAIGNILFDGQTSVTDSFDVFDANSTQTNLFNKNTVTFLNDLNNNVAGFYNSNDVINGQGGNDIINGNSGNDLLRGGEGDDILVGGQGNDVLVGGVGADFFAYNSNGEFTTTIFGIDTITDFNSSEGDKIVLDKTTFSAITSAVGTGFSNTNDFQITNLAGTSTATIVYNSVSGQLFYNQNGSAAGFGSGGLFATLTGAPTLIASDFLLQA</sequence>
<dbReference type="GO" id="GO:0005509">
    <property type="term" value="F:calcium ion binding"/>
    <property type="evidence" value="ECO:0007669"/>
    <property type="project" value="InterPro"/>
</dbReference>
<evidence type="ECO:0000313" key="8">
    <source>
        <dbReference type="Proteomes" id="UP000622533"/>
    </source>
</evidence>
<dbReference type="GO" id="GO:0016787">
    <property type="term" value="F:hydrolase activity"/>
    <property type="evidence" value="ECO:0007669"/>
    <property type="project" value="UniProtKB-KW"/>
</dbReference>
<gene>
    <name evidence="7" type="ORF">IQ276_13145</name>
</gene>
<organism evidence="7 8">
    <name type="scientific">Desmonostoc muscorum LEGE 12446</name>
    <dbReference type="NCBI Taxonomy" id="1828758"/>
    <lineage>
        <taxon>Bacteria</taxon>
        <taxon>Bacillati</taxon>
        <taxon>Cyanobacteriota</taxon>
        <taxon>Cyanophyceae</taxon>
        <taxon>Nostocales</taxon>
        <taxon>Nostocaceae</taxon>
        <taxon>Desmonostoc</taxon>
    </lineage>
</organism>
<dbReference type="Pfam" id="PF17963">
    <property type="entry name" value="Big_9"/>
    <property type="match status" value="1"/>
</dbReference>
<keyword evidence="8" id="KW-1185">Reference proteome</keyword>
<dbReference type="Pfam" id="PF17892">
    <property type="entry name" value="Cadherin_5"/>
    <property type="match status" value="2"/>
</dbReference>
<keyword evidence="2" id="KW-0677">Repeat</keyword>
<dbReference type="Proteomes" id="UP000622533">
    <property type="component" value="Unassembled WGS sequence"/>
</dbReference>
<comment type="caution">
    <text evidence="7">The sequence shown here is derived from an EMBL/GenBank/DDBJ whole genome shotgun (WGS) entry which is preliminary data.</text>
</comment>
<dbReference type="Pfam" id="PF00353">
    <property type="entry name" value="HemolysinCabind"/>
    <property type="match status" value="2"/>
</dbReference>
<dbReference type="PANTHER" id="PTHR23221:SF7">
    <property type="entry name" value="PHOSPHATIDYLINOSITOL-GLYCAN-SPECIFIC PHOSPHOLIPASE D"/>
    <property type="match status" value="1"/>
</dbReference>
<evidence type="ECO:0000256" key="4">
    <source>
        <dbReference type="ARBA" id="ARBA00023180"/>
    </source>
</evidence>
<feature type="domain" description="Cadherin-like" evidence="6">
    <location>
        <begin position="943"/>
        <end position="1036"/>
    </location>
</feature>
<evidence type="ECO:0000256" key="2">
    <source>
        <dbReference type="ARBA" id="ARBA00022737"/>
    </source>
</evidence>
<dbReference type="InterPro" id="IPR011049">
    <property type="entry name" value="Serralysin-like_metalloprot_C"/>
</dbReference>
<evidence type="ECO:0000256" key="1">
    <source>
        <dbReference type="ARBA" id="ARBA00022729"/>
    </source>
</evidence>
<evidence type="ECO:0000256" key="3">
    <source>
        <dbReference type="ARBA" id="ARBA00022801"/>
    </source>
</evidence>
<dbReference type="InterPro" id="IPR028994">
    <property type="entry name" value="Integrin_alpha_N"/>
</dbReference>
<evidence type="ECO:0000313" key="7">
    <source>
        <dbReference type="EMBL" id="MBE9023338.1"/>
    </source>
</evidence>
<dbReference type="InterPro" id="IPR000413">
    <property type="entry name" value="Integrin_alpha"/>
</dbReference>
<dbReference type="InterPro" id="IPR001343">
    <property type="entry name" value="Hemolysn_Ca-bd"/>
</dbReference>
<dbReference type="GO" id="GO:0008305">
    <property type="term" value="C:integrin complex"/>
    <property type="evidence" value="ECO:0007669"/>
    <property type="project" value="InterPro"/>
</dbReference>
<keyword evidence="3" id="KW-0378">Hydrolase</keyword>
<dbReference type="InterPro" id="IPR013517">
    <property type="entry name" value="FG-GAP"/>
</dbReference>
<evidence type="ECO:0000259" key="6">
    <source>
        <dbReference type="Pfam" id="PF17892"/>
    </source>
</evidence>
<protein>
    <submittedName>
        <fullName evidence="7">FG-GAP repeat protein</fullName>
    </submittedName>
</protein>
<dbReference type="NCBIfam" id="NF012211">
    <property type="entry name" value="tand_rpt_95"/>
    <property type="match status" value="3"/>
</dbReference>
<dbReference type="SUPFAM" id="SSF51120">
    <property type="entry name" value="beta-Roll"/>
    <property type="match status" value="2"/>
</dbReference>
<dbReference type="PANTHER" id="PTHR23221">
    <property type="entry name" value="GLYCOSYLPHOSPHATIDYLINOSITOL PHOSPHOLIPASE D"/>
    <property type="match status" value="1"/>
</dbReference>
<reference evidence="7" key="1">
    <citation type="submission" date="2020-10" db="EMBL/GenBank/DDBJ databases">
        <authorList>
            <person name="Castelo-Branco R."/>
            <person name="Eusebio N."/>
            <person name="Adriana R."/>
            <person name="Vieira A."/>
            <person name="Brugerolle De Fraissinette N."/>
            <person name="Rezende De Castro R."/>
            <person name="Schneider M.P."/>
            <person name="Vasconcelos V."/>
            <person name="Leao P.N."/>
        </authorList>
    </citation>
    <scope>NUCLEOTIDE SEQUENCE</scope>
    <source>
        <strain evidence="7">LEGE 12446</strain>
    </source>
</reference>
<dbReference type="PROSITE" id="PS51470">
    <property type="entry name" value="FG_GAP"/>
    <property type="match status" value="7"/>
</dbReference>
<feature type="region of interest" description="Disordered" evidence="5">
    <location>
        <begin position="1147"/>
        <end position="1168"/>
    </location>
</feature>
<keyword evidence="1" id="KW-0732">Signal</keyword>
<dbReference type="InterPro" id="IPR041690">
    <property type="entry name" value="Cadherin_5"/>
</dbReference>
<dbReference type="PROSITE" id="PS00330">
    <property type="entry name" value="HEMOLYSIN_CALCIUM"/>
    <property type="match status" value="5"/>
</dbReference>